<feature type="compositionally biased region" description="Polar residues" evidence="1">
    <location>
        <begin position="153"/>
        <end position="167"/>
    </location>
</feature>
<feature type="compositionally biased region" description="Polar residues" evidence="1">
    <location>
        <begin position="113"/>
        <end position="139"/>
    </location>
</feature>
<dbReference type="EMBL" id="ML213518">
    <property type="protein sequence ID" value="TFK48650.1"/>
    <property type="molecule type" value="Genomic_DNA"/>
</dbReference>
<dbReference type="Proteomes" id="UP000305948">
    <property type="component" value="Unassembled WGS sequence"/>
</dbReference>
<evidence type="ECO:0000313" key="3">
    <source>
        <dbReference type="Proteomes" id="UP000305948"/>
    </source>
</evidence>
<dbReference type="OrthoDB" id="391988at2759"/>
<name>A0A5C3MU91_9AGAM</name>
<organism evidence="2 3">
    <name type="scientific">Heliocybe sulcata</name>
    <dbReference type="NCBI Taxonomy" id="5364"/>
    <lineage>
        <taxon>Eukaryota</taxon>
        <taxon>Fungi</taxon>
        <taxon>Dikarya</taxon>
        <taxon>Basidiomycota</taxon>
        <taxon>Agaricomycotina</taxon>
        <taxon>Agaricomycetes</taxon>
        <taxon>Gloeophyllales</taxon>
        <taxon>Gloeophyllaceae</taxon>
        <taxon>Heliocybe</taxon>
    </lineage>
</organism>
<gene>
    <name evidence="2" type="ORF">OE88DRAFT_1646789</name>
</gene>
<feature type="compositionally biased region" description="Basic and acidic residues" evidence="1">
    <location>
        <begin position="168"/>
        <end position="181"/>
    </location>
</feature>
<keyword evidence="3" id="KW-1185">Reference proteome</keyword>
<reference evidence="2 3" key="1">
    <citation type="journal article" date="2019" name="Nat. Ecol. Evol.">
        <title>Megaphylogeny resolves global patterns of mushroom evolution.</title>
        <authorList>
            <person name="Varga T."/>
            <person name="Krizsan K."/>
            <person name="Foldi C."/>
            <person name="Dima B."/>
            <person name="Sanchez-Garcia M."/>
            <person name="Sanchez-Ramirez S."/>
            <person name="Szollosi G.J."/>
            <person name="Szarkandi J.G."/>
            <person name="Papp V."/>
            <person name="Albert L."/>
            <person name="Andreopoulos W."/>
            <person name="Angelini C."/>
            <person name="Antonin V."/>
            <person name="Barry K.W."/>
            <person name="Bougher N.L."/>
            <person name="Buchanan P."/>
            <person name="Buyck B."/>
            <person name="Bense V."/>
            <person name="Catcheside P."/>
            <person name="Chovatia M."/>
            <person name="Cooper J."/>
            <person name="Damon W."/>
            <person name="Desjardin D."/>
            <person name="Finy P."/>
            <person name="Geml J."/>
            <person name="Haridas S."/>
            <person name="Hughes K."/>
            <person name="Justo A."/>
            <person name="Karasinski D."/>
            <person name="Kautmanova I."/>
            <person name="Kiss B."/>
            <person name="Kocsube S."/>
            <person name="Kotiranta H."/>
            <person name="LaButti K.M."/>
            <person name="Lechner B.E."/>
            <person name="Liimatainen K."/>
            <person name="Lipzen A."/>
            <person name="Lukacs Z."/>
            <person name="Mihaltcheva S."/>
            <person name="Morgado L.N."/>
            <person name="Niskanen T."/>
            <person name="Noordeloos M.E."/>
            <person name="Ohm R.A."/>
            <person name="Ortiz-Santana B."/>
            <person name="Ovrebo C."/>
            <person name="Racz N."/>
            <person name="Riley R."/>
            <person name="Savchenko A."/>
            <person name="Shiryaev A."/>
            <person name="Soop K."/>
            <person name="Spirin V."/>
            <person name="Szebenyi C."/>
            <person name="Tomsovsky M."/>
            <person name="Tulloss R.E."/>
            <person name="Uehling J."/>
            <person name="Grigoriev I.V."/>
            <person name="Vagvolgyi C."/>
            <person name="Papp T."/>
            <person name="Martin F.M."/>
            <person name="Miettinen O."/>
            <person name="Hibbett D.S."/>
            <person name="Nagy L.G."/>
        </authorList>
    </citation>
    <scope>NUCLEOTIDE SEQUENCE [LARGE SCALE GENOMIC DNA]</scope>
    <source>
        <strain evidence="2 3">OMC1185</strain>
    </source>
</reference>
<proteinExistence type="predicted"/>
<protein>
    <submittedName>
        <fullName evidence="2">Uncharacterized protein</fullName>
    </submittedName>
</protein>
<evidence type="ECO:0000256" key="1">
    <source>
        <dbReference type="SAM" id="MobiDB-lite"/>
    </source>
</evidence>
<feature type="region of interest" description="Disordered" evidence="1">
    <location>
        <begin position="214"/>
        <end position="288"/>
    </location>
</feature>
<evidence type="ECO:0000313" key="2">
    <source>
        <dbReference type="EMBL" id="TFK48650.1"/>
    </source>
</evidence>
<accession>A0A5C3MU91</accession>
<dbReference type="AlphaFoldDB" id="A0A5C3MU91"/>
<sequence>MYEAESRKKWLRSSFMVGRISKLVSEVGEASSDSAQWVYDKGVRGKNTVKYLMAYILDLNFVLRELFWLMREDKSLGPVHKTILEDAILAFRESQRKDWVHQATRDYAPDNAANGTTSSEKTTTRSQNVLESGTPTTAGGESRGGSQVEKLPSTGTAVVAVSNQWKNNVDRKKDCRQEARPGSRSGVPAKTSYTVDFVDFVIQVDGYSSRLLDSRDETRRSTAHQRRSVLRTASGGPLKDSERASTLDDSSPTSIRGVGSSPERNNRRASTSATYELDAETSLGGNRSSTEIAVVQRISDSIKP</sequence>
<feature type="region of interest" description="Disordered" evidence="1">
    <location>
        <begin position="104"/>
        <end position="190"/>
    </location>
</feature>